<dbReference type="RefSeq" id="WP_153025534.1">
    <property type="nucleotide sequence ID" value="NZ_WIAO01000013.1"/>
</dbReference>
<dbReference type="AlphaFoldDB" id="A0A6L5G9I8"/>
<sequence>MSRTAATVLAAAILSLASAACSAGEPTQDGGDESPAAVSEALVDWAEAFCAAPEAIPTDLYIPFTAAARGAEVTEDDRRPLIDALAEVDRVLADAVAAVDAVPAGPTPEAEAALEQYRADVEEARSGFAEYADLAPVYPVEQLEDLYLLAGMDAMNLPYPLMMAETYLTAADLNEAAQKAPACGGAAD</sequence>
<reference evidence="2 3" key="1">
    <citation type="submission" date="2019-10" db="EMBL/GenBank/DDBJ databases">
        <title>Glycomyces albidus sp. nov., a novel actinomycete isolated from rhizosphere soil of wheat (Triticum aestivum L.).</title>
        <authorList>
            <person name="Qian L."/>
        </authorList>
    </citation>
    <scope>NUCLEOTIDE SEQUENCE [LARGE SCALE GENOMIC DNA]</scope>
    <source>
        <strain evidence="2 3">NEAU-7082</strain>
    </source>
</reference>
<keyword evidence="3" id="KW-1185">Reference proteome</keyword>
<proteinExistence type="predicted"/>
<feature type="signal peptide" evidence="1">
    <location>
        <begin position="1"/>
        <end position="23"/>
    </location>
</feature>
<dbReference type="PROSITE" id="PS51257">
    <property type="entry name" value="PROKAR_LIPOPROTEIN"/>
    <property type="match status" value="1"/>
</dbReference>
<dbReference type="EMBL" id="WIAO01000013">
    <property type="protein sequence ID" value="MQM26369.1"/>
    <property type="molecule type" value="Genomic_DNA"/>
</dbReference>
<protein>
    <submittedName>
        <fullName evidence="2">Uncharacterized protein</fullName>
    </submittedName>
</protein>
<dbReference type="Proteomes" id="UP000477750">
    <property type="component" value="Unassembled WGS sequence"/>
</dbReference>
<gene>
    <name evidence="2" type="ORF">GFD30_12425</name>
</gene>
<feature type="chain" id="PRO_5038731162" evidence="1">
    <location>
        <begin position="24"/>
        <end position="188"/>
    </location>
</feature>
<comment type="caution">
    <text evidence="2">The sequence shown here is derived from an EMBL/GenBank/DDBJ whole genome shotgun (WGS) entry which is preliminary data.</text>
</comment>
<name>A0A6L5G9I8_9ACTN</name>
<evidence type="ECO:0000256" key="1">
    <source>
        <dbReference type="SAM" id="SignalP"/>
    </source>
</evidence>
<keyword evidence="1" id="KW-0732">Signal</keyword>
<evidence type="ECO:0000313" key="3">
    <source>
        <dbReference type="Proteomes" id="UP000477750"/>
    </source>
</evidence>
<accession>A0A6L5G9I8</accession>
<organism evidence="2 3">
    <name type="scientific">Glycomyces albidus</name>
    <dbReference type="NCBI Taxonomy" id="2656774"/>
    <lineage>
        <taxon>Bacteria</taxon>
        <taxon>Bacillati</taxon>
        <taxon>Actinomycetota</taxon>
        <taxon>Actinomycetes</taxon>
        <taxon>Glycomycetales</taxon>
        <taxon>Glycomycetaceae</taxon>
        <taxon>Glycomyces</taxon>
    </lineage>
</organism>
<evidence type="ECO:0000313" key="2">
    <source>
        <dbReference type="EMBL" id="MQM26369.1"/>
    </source>
</evidence>